<dbReference type="Pfam" id="PF24412">
    <property type="entry name" value="DUF7546"/>
    <property type="match status" value="1"/>
</dbReference>
<accession>A0A6B0T1Z2</accession>
<reference evidence="2 3" key="1">
    <citation type="submission" date="2019-12" db="EMBL/GenBank/DDBJ databases">
        <title>Isolation and characterization of three novel carbon monoxide-oxidizing members of Halobacteria from salione crusts and soils.</title>
        <authorList>
            <person name="Myers M.R."/>
            <person name="King G.M."/>
        </authorList>
    </citation>
    <scope>NUCLEOTIDE SEQUENCE [LARGE SCALE GENOMIC DNA]</scope>
    <source>
        <strain evidence="2 3">WSA2</strain>
    </source>
</reference>
<sequence length="226" mass="22688">MNRLVTRLSVDSPTRYVGTAVLALGVQSGLALAYLAVTDAGLASPRTLAIPFVWITVAAVGVRHADRPESGRAVLALAGVVGAGYALVLGWLTGAVGLSSGAVTGFDVVLLPPWWGPMVRYDGPLVSLFLFPYRVVGYATLAYLVSVAVRDVAEYGPSAGVGGLIAIGSCAGCALPVVAAVGSALGGAGFGLGTASAAAGGTYLLATVAYVLSVAVLTVRPTIRRT</sequence>
<keyword evidence="1" id="KW-1133">Transmembrane helix</keyword>
<feature type="transmembrane region" description="Helical" evidence="1">
    <location>
        <begin position="16"/>
        <end position="37"/>
    </location>
</feature>
<feature type="transmembrane region" description="Helical" evidence="1">
    <location>
        <begin position="197"/>
        <end position="219"/>
    </location>
</feature>
<organism evidence="2 3">
    <name type="scientific">Halobaculum saliterrae</name>
    <dbReference type="NCBI Taxonomy" id="2073113"/>
    <lineage>
        <taxon>Archaea</taxon>
        <taxon>Methanobacteriati</taxon>
        <taxon>Methanobacteriota</taxon>
        <taxon>Stenosarchaea group</taxon>
        <taxon>Halobacteria</taxon>
        <taxon>Halobacteriales</taxon>
        <taxon>Haloferacaceae</taxon>
        <taxon>Halobaculum</taxon>
    </lineage>
</organism>
<dbReference type="OrthoDB" id="308076at2157"/>
<dbReference type="EMBL" id="WUUS01000002">
    <property type="protein sequence ID" value="MXR40569.1"/>
    <property type="molecule type" value="Genomic_DNA"/>
</dbReference>
<feature type="transmembrane region" description="Helical" evidence="1">
    <location>
        <begin position="43"/>
        <end position="62"/>
    </location>
</feature>
<feature type="transmembrane region" description="Helical" evidence="1">
    <location>
        <begin position="74"/>
        <end position="106"/>
    </location>
</feature>
<proteinExistence type="predicted"/>
<name>A0A6B0T1Z2_9EURY</name>
<dbReference type="RefSeq" id="WP_159663766.1">
    <property type="nucleotide sequence ID" value="NZ_WUUS01000002.1"/>
</dbReference>
<comment type="caution">
    <text evidence="2">The sequence shown here is derived from an EMBL/GenBank/DDBJ whole genome shotgun (WGS) entry which is preliminary data.</text>
</comment>
<protein>
    <submittedName>
        <fullName evidence="2">Uncharacterized protein</fullName>
    </submittedName>
</protein>
<keyword evidence="3" id="KW-1185">Reference proteome</keyword>
<evidence type="ECO:0000256" key="1">
    <source>
        <dbReference type="SAM" id="Phobius"/>
    </source>
</evidence>
<dbReference type="AlphaFoldDB" id="A0A6B0T1Z2"/>
<feature type="transmembrane region" description="Helical" evidence="1">
    <location>
        <begin position="126"/>
        <end position="149"/>
    </location>
</feature>
<evidence type="ECO:0000313" key="3">
    <source>
        <dbReference type="Proteomes" id="UP000437065"/>
    </source>
</evidence>
<dbReference type="InterPro" id="IPR055968">
    <property type="entry name" value="DUF7546"/>
</dbReference>
<keyword evidence="1" id="KW-0472">Membrane</keyword>
<feature type="transmembrane region" description="Helical" evidence="1">
    <location>
        <begin position="161"/>
        <end position="185"/>
    </location>
</feature>
<dbReference type="Proteomes" id="UP000437065">
    <property type="component" value="Unassembled WGS sequence"/>
</dbReference>
<gene>
    <name evidence="2" type="ORF">GRX01_04305</name>
</gene>
<evidence type="ECO:0000313" key="2">
    <source>
        <dbReference type="EMBL" id="MXR40569.1"/>
    </source>
</evidence>
<keyword evidence="1" id="KW-0812">Transmembrane</keyword>